<evidence type="ECO:0000313" key="2">
    <source>
        <dbReference type="Proteomes" id="UP000479190"/>
    </source>
</evidence>
<protein>
    <submittedName>
        <fullName evidence="1">Uncharacterized protein</fullName>
    </submittedName>
</protein>
<reference evidence="1 2" key="1">
    <citation type="submission" date="2020-02" db="EMBL/GenBank/DDBJ databases">
        <authorList>
            <person name="Ferguson B K."/>
        </authorList>
    </citation>
    <scope>NUCLEOTIDE SEQUENCE [LARGE SCALE GENOMIC DNA]</scope>
</reference>
<gene>
    <name evidence="1" type="ORF">TBRA_LOCUS6346</name>
</gene>
<accession>A0A6H5IBL1</accession>
<dbReference type="EMBL" id="CADCXV010000742">
    <property type="protein sequence ID" value="CAB0034448.1"/>
    <property type="molecule type" value="Genomic_DNA"/>
</dbReference>
<name>A0A6H5IBL1_9HYME</name>
<proteinExistence type="predicted"/>
<dbReference type="AlphaFoldDB" id="A0A6H5IBL1"/>
<dbReference type="Proteomes" id="UP000479190">
    <property type="component" value="Unassembled WGS sequence"/>
</dbReference>
<sequence>MLNRRFSPSPRKSDELEENQVPRIKTRIAVCQSELDELSKYVNGLEIQESTRSAQLQEMSLWSTYAEGVWNVYFDLNVKLAEMCPDNRPDIDAVRDAYFVAASRLQYKLKINGKEHKPPRNLVSNSTFKSIEHFLQKILRAVLIIME</sequence>
<keyword evidence="2" id="KW-1185">Reference proteome</keyword>
<organism evidence="1 2">
    <name type="scientific">Trichogramma brassicae</name>
    <dbReference type="NCBI Taxonomy" id="86971"/>
    <lineage>
        <taxon>Eukaryota</taxon>
        <taxon>Metazoa</taxon>
        <taxon>Ecdysozoa</taxon>
        <taxon>Arthropoda</taxon>
        <taxon>Hexapoda</taxon>
        <taxon>Insecta</taxon>
        <taxon>Pterygota</taxon>
        <taxon>Neoptera</taxon>
        <taxon>Endopterygota</taxon>
        <taxon>Hymenoptera</taxon>
        <taxon>Apocrita</taxon>
        <taxon>Proctotrupomorpha</taxon>
        <taxon>Chalcidoidea</taxon>
        <taxon>Trichogrammatidae</taxon>
        <taxon>Trichogramma</taxon>
    </lineage>
</organism>
<evidence type="ECO:0000313" key="1">
    <source>
        <dbReference type="EMBL" id="CAB0034448.1"/>
    </source>
</evidence>